<dbReference type="PROSITE" id="PS50209">
    <property type="entry name" value="CARD"/>
    <property type="match status" value="1"/>
</dbReference>
<dbReference type="AlphaFoldDB" id="A0A0L8GDG4"/>
<sequence length="146" mass="16595">MNEEEILKGIKKEILQSDKDYISQHLKAANHYSFLQEKGVLTKENCDVIEKEASDKEKADKLLEIIISKGPSSFDYLCDALQHEDTQQFLLERLKQKFDMRKHFLLDVCAAKENKPRKVPTSLPIASIDLTSTPCVDSQPSGNSQN</sequence>
<accession>A0A0L8GDG4</accession>
<evidence type="ECO:0000259" key="1">
    <source>
        <dbReference type="PROSITE" id="PS50209"/>
    </source>
</evidence>
<dbReference type="Pfam" id="PF00619">
    <property type="entry name" value="CARD"/>
    <property type="match status" value="1"/>
</dbReference>
<feature type="domain" description="CARD" evidence="1">
    <location>
        <begin position="7"/>
        <end position="96"/>
    </location>
</feature>
<dbReference type="PANTHER" id="PTHR15034">
    <property type="entry name" value="DEATH DOMAIN-CONTAINING PROTEIN CRADD"/>
    <property type="match status" value="1"/>
</dbReference>
<organism evidence="2">
    <name type="scientific">Octopus bimaculoides</name>
    <name type="common">California two-spotted octopus</name>
    <dbReference type="NCBI Taxonomy" id="37653"/>
    <lineage>
        <taxon>Eukaryota</taxon>
        <taxon>Metazoa</taxon>
        <taxon>Spiralia</taxon>
        <taxon>Lophotrochozoa</taxon>
        <taxon>Mollusca</taxon>
        <taxon>Cephalopoda</taxon>
        <taxon>Coleoidea</taxon>
        <taxon>Octopodiformes</taxon>
        <taxon>Octopoda</taxon>
        <taxon>Incirrata</taxon>
        <taxon>Octopodidae</taxon>
        <taxon>Octopus</taxon>
    </lineage>
</organism>
<dbReference type="EMBL" id="KQ422349">
    <property type="protein sequence ID" value="KOF75067.1"/>
    <property type="molecule type" value="Genomic_DNA"/>
</dbReference>
<evidence type="ECO:0000313" key="2">
    <source>
        <dbReference type="EMBL" id="KOF75067.1"/>
    </source>
</evidence>
<protein>
    <recommendedName>
        <fullName evidence="1">CARD domain-containing protein</fullName>
    </recommendedName>
</protein>
<reference evidence="2" key="1">
    <citation type="submission" date="2015-07" db="EMBL/GenBank/DDBJ databases">
        <title>MeaNS - Measles Nucleotide Surveillance Program.</title>
        <authorList>
            <person name="Tran T."/>
            <person name="Druce J."/>
        </authorList>
    </citation>
    <scope>NUCLEOTIDE SEQUENCE</scope>
    <source>
        <strain evidence="2">UCB-OBI-ISO-001</strain>
        <tissue evidence="2">Gonad</tissue>
    </source>
</reference>
<name>A0A0L8GDG4_OCTBM</name>
<dbReference type="Gene3D" id="1.10.533.10">
    <property type="entry name" value="Death Domain, Fas"/>
    <property type="match status" value="1"/>
</dbReference>
<dbReference type="GO" id="GO:0042981">
    <property type="term" value="P:regulation of apoptotic process"/>
    <property type="evidence" value="ECO:0007669"/>
    <property type="project" value="InterPro"/>
</dbReference>
<dbReference type="OrthoDB" id="10307355at2759"/>
<dbReference type="InterPro" id="IPR001315">
    <property type="entry name" value="CARD"/>
</dbReference>
<dbReference type="InterPro" id="IPR011029">
    <property type="entry name" value="DEATH-like_dom_sf"/>
</dbReference>
<dbReference type="STRING" id="37653.A0A0L8GDG4"/>
<proteinExistence type="predicted"/>
<dbReference type="PANTHER" id="PTHR15034:SF5">
    <property type="entry name" value="DEATH DOMAIN-CONTAINING PROTEIN CRADD"/>
    <property type="match status" value="1"/>
</dbReference>
<dbReference type="SUPFAM" id="SSF47986">
    <property type="entry name" value="DEATH domain"/>
    <property type="match status" value="1"/>
</dbReference>
<dbReference type="GO" id="GO:0070513">
    <property type="term" value="F:death domain binding"/>
    <property type="evidence" value="ECO:0007669"/>
    <property type="project" value="InterPro"/>
</dbReference>
<dbReference type="OMA" id="DDCAEIN"/>
<dbReference type="GO" id="GO:0002020">
    <property type="term" value="F:protease binding"/>
    <property type="evidence" value="ECO:0007669"/>
    <property type="project" value="InterPro"/>
</dbReference>
<gene>
    <name evidence="2" type="ORF">OCBIM_22035267mg</name>
</gene>
<dbReference type="InterPro" id="IPR037939">
    <property type="entry name" value="CRADD"/>
</dbReference>